<evidence type="ECO:0000313" key="3">
    <source>
        <dbReference type="Proteomes" id="UP000887013"/>
    </source>
</evidence>
<feature type="region of interest" description="Disordered" evidence="1">
    <location>
        <begin position="40"/>
        <end position="69"/>
    </location>
</feature>
<organism evidence="2 3">
    <name type="scientific">Nephila pilipes</name>
    <name type="common">Giant wood spider</name>
    <name type="synonym">Nephila maculata</name>
    <dbReference type="NCBI Taxonomy" id="299642"/>
    <lineage>
        <taxon>Eukaryota</taxon>
        <taxon>Metazoa</taxon>
        <taxon>Ecdysozoa</taxon>
        <taxon>Arthropoda</taxon>
        <taxon>Chelicerata</taxon>
        <taxon>Arachnida</taxon>
        <taxon>Araneae</taxon>
        <taxon>Araneomorphae</taxon>
        <taxon>Entelegynae</taxon>
        <taxon>Araneoidea</taxon>
        <taxon>Nephilidae</taxon>
        <taxon>Nephila</taxon>
    </lineage>
</organism>
<evidence type="ECO:0000256" key="1">
    <source>
        <dbReference type="SAM" id="MobiDB-lite"/>
    </source>
</evidence>
<dbReference type="OrthoDB" id="10443157at2759"/>
<name>A0A8X6R0E0_NEPPI</name>
<feature type="compositionally biased region" description="Polar residues" evidence="1">
    <location>
        <begin position="60"/>
        <end position="69"/>
    </location>
</feature>
<proteinExistence type="predicted"/>
<comment type="caution">
    <text evidence="2">The sequence shown here is derived from an EMBL/GenBank/DDBJ whole genome shotgun (WGS) entry which is preliminary data.</text>
</comment>
<sequence>MKSDGHRTNPDSQNIRAHTSNTTKSGKAFIRKLAKGFAKTGYSKKGGKENIRCKREADHTSSCGDDSYG</sequence>
<protein>
    <submittedName>
        <fullName evidence="2">Uncharacterized protein</fullName>
    </submittedName>
</protein>
<dbReference type="AlphaFoldDB" id="A0A8X6R0E0"/>
<keyword evidence="3" id="KW-1185">Reference proteome</keyword>
<evidence type="ECO:0000313" key="2">
    <source>
        <dbReference type="EMBL" id="GFU58663.1"/>
    </source>
</evidence>
<gene>
    <name evidence="2" type="ORF">NPIL_404601</name>
</gene>
<feature type="compositionally biased region" description="Basic and acidic residues" evidence="1">
    <location>
        <begin position="46"/>
        <end position="59"/>
    </location>
</feature>
<feature type="compositionally biased region" description="Polar residues" evidence="1">
    <location>
        <begin position="10"/>
        <end position="25"/>
    </location>
</feature>
<feature type="region of interest" description="Disordered" evidence="1">
    <location>
        <begin position="1"/>
        <end position="26"/>
    </location>
</feature>
<accession>A0A8X6R0E0</accession>
<dbReference type="EMBL" id="BMAW01040185">
    <property type="protein sequence ID" value="GFU58663.1"/>
    <property type="molecule type" value="Genomic_DNA"/>
</dbReference>
<reference evidence="2" key="1">
    <citation type="submission" date="2020-08" db="EMBL/GenBank/DDBJ databases">
        <title>Multicomponent nature underlies the extraordinary mechanical properties of spider dragline silk.</title>
        <authorList>
            <person name="Kono N."/>
            <person name="Nakamura H."/>
            <person name="Mori M."/>
            <person name="Yoshida Y."/>
            <person name="Ohtoshi R."/>
            <person name="Malay A.D."/>
            <person name="Moran D.A.P."/>
            <person name="Tomita M."/>
            <person name="Numata K."/>
            <person name="Arakawa K."/>
        </authorList>
    </citation>
    <scope>NUCLEOTIDE SEQUENCE</scope>
</reference>
<dbReference type="Proteomes" id="UP000887013">
    <property type="component" value="Unassembled WGS sequence"/>
</dbReference>